<reference evidence="2" key="2">
    <citation type="submission" date="2017-02" db="EMBL/GenBank/DDBJ databases">
        <title>Sunflower complete genome.</title>
        <authorList>
            <person name="Langlade N."/>
            <person name="Munos S."/>
        </authorList>
    </citation>
    <scope>NUCLEOTIDE SEQUENCE [LARGE SCALE GENOMIC DNA]</scope>
    <source>
        <tissue evidence="2">Leaves</tissue>
    </source>
</reference>
<reference evidence="1" key="3">
    <citation type="submission" date="2020-06" db="EMBL/GenBank/DDBJ databases">
        <title>Helianthus annuus Genome sequencing and assembly Release 2.</title>
        <authorList>
            <person name="Gouzy J."/>
            <person name="Langlade N."/>
            <person name="Munos S."/>
        </authorList>
    </citation>
    <scope>NUCLEOTIDE SEQUENCE</scope>
    <source>
        <tissue evidence="1">Leaves</tissue>
    </source>
</reference>
<organism evidence="2 3">
    <name type="scientific">Helianthus annuus</name>
    <name type="common">Common sunflower</name>
    <dbReference type="NCBI Taxonomy" id="4232"/>
    <lineage>
        <taxon>Eukaryota</taxon>
        <taxon>Viridiplantae</taxon>
        <taxon>Streptophyta</taxon>
        <taxon>Embryophyta</taxon>
        <taxon>Tracheophyta</taxon>
        <taxon>Spermatophyta</taxon>
        <taxon>Magnoliopsida</taxon>
        <taxon>eudicotyledons</taxon>
        <taxon>Gunneridae</taxon>
        <taxon>Pentapetalae</taxon>
        <taxon>asterids</taxon>
        <taxon>campanulids</taxon>
        <taxon>Asterales</taxon>
        <taxon>Asteraceae</taxon>
        <taxon>Asteroideae</taxon>
        <taxon>Heliantheae alliance</taxon>
        <taxon>Heliantheae</taxon>
        <taxon>Helianthus</taxon>
    </lineage>
</organism>
<dbReference type="Proteomes" id="UP000215914">
    <property type="component" value="Chromosome 8"/>
</dbReference>
<reference evidence="1 3" key="1">
    <citation type="journal article" date="2017" name="Nature">
        <title>The sunflower genome provides insights into oil metabolism, flowering and Asterid evolution.</title>
        <authorList>
            <person name="Badouin H."/>
            <person name="Gouzy J."/>
            <person name="Grassa C.J."/>
            <person name="Murat F."/>
            <person name="Staton S.E."/>
            <person name="Cottret L."/>
            <person name="Lelandais-Briere C."/>
            <person name="Owens G.L."/>
            <person name="Carrere S."/>
            <person name="Mayjonade B."/>
            <person name="Legrand L."/>
            <person name="Gill N."/>
            <person name="Kane N.C."/>
            <person name="Bowers J.E."/>
            <person name="Hubner S."/>
            <person name="Bellec A."/>
            <person name="Berard A."/>
            <person name="Berges H."/>
            <person name="Blanchet N."/>
            <person name="Boniface M.C."/>
            <person name="Brunel D."/>
            <person name="Catrice O."/>
            <person name="Chaidir N."/>
            <person name="Claudel C."/>
            <person name="Donnadieu C."/>
            <person name="Faraut T."/>
            <person name="Fievet G."/>
            <person name="Helmstetter N."/>
            <person name="King M."/>
            <person name="Knapp S.J."/>
            <person name="Lai Z."/>
            <person name="Le Paslier M.C."/>
            <person name="Lippi Y."/>
            <person name="Lorenzon L."/>
            <person name="Mandel J.R."/>
            <person name="Marage G."/>
            <person name="Marchand G."/>
            <person name="Marquand E."/>
            <person name="Bret-Mestries E."/>
            <person name="Morien E."/>
            <person name="Nambeesan S."/>
            <person name="Nguyen T."/>
            <person name="Pegot-Espagnet P."/>
            <person name="Pouilly N."/>
            <person name="Raftis F."/>
            <person name="Sallet E."/>
            <person name="Schiex T."/>
            <person name="Thomas J."/>
            <person name="Vandecasteele C."/>
            <person name="Vares D."/>
            <person name="Vear F."/>
            <person name="Vautrin S."/>
            <person name="Crespi M."/>
            <person name="Mangin B."/>
            <person name="Burke J.M."/>
            <person name="Salse J."/>
            <person name="Munos S."/>
            <person name="Vincourt P."/>
            <person name="Rieseberg L.H."/>
            <person name="Langlade N.B."/>
        </authorList>
    </citation>
    <scope>NUCLEOTIDE SEQUENCE [LARGE SCALE GENOMIC DNA]</scope>
    <source>
        <strain evidence="3">cv. SF193</strain>
        <tissue evidence="1">Leaves</tissue>
    </source>
</reference>
<keyword evidence="3" id="KW-1185">Reference proteome</keyword>
<dbReference type="InParanoid" id="A0A251U375"/>
<gene>
    <name evidence="2" type="ORF">HannXRQ_Chr08g0216261</name>
    <name evidence="1" type="ORF">HanXRQr2_Chr08g0327411</name>
</gene>
<evidence type="ECO:0000313" key="2">
    <source>
        <dbReference type="EMBL" id="OTG17805.1"/>
    </source>
</evidence>
<evidence type="ECO:0000313" key="1">
    <source>
        <dbReference type="EMBL" id="KAF5794377.1"/>
    </source>
</evidence>
<dbReference type="AlphaFoldDB" id="A0A251U375"/>
<protein>
    <submittedName>
        <fullName evidence="2">Uncharacterized protein</fullName>
    </submittedName>
</protein>
<dbReference type="Gramene" id="mRNA:HanXRQr2_Chr08g0327411">
    <property type="protein sequence ID" value="CDS:HanXRQr2_Chr08g0327411.1"/>
    <property type="gene ID" value="HanXRQr2_Chr08g0327411"/>
</dbReference>
<dbReference type="EMBL" id="MNCJ02000323">
    <property type="protein sequence ID" value="KAF5794377.1"/>
    <property type="molecule type" value="Genomic_DNA"/>
</dbReference>
<proteinExistence type="predicted"/>
<name>A0A251U375_HELAN</name>
<dbReference type="EMBL" id="CM007897">
    <property type="protein sequence ID" value="OTG17805.1"/>
    <property type="molecule type" value="Genomic_DNA"/>
</dbReference>
<sequence>MVLDHFGRLRFHLSLSYFHNVIYQFDFFSLVVHTSWTRTVQVTCFCQDSDFN</sequence>
<evidence type="ECO:0000313" key="3">
    <source>
        <dbReference type="Proteomes" id="UP000215914"/>
    </source>
</evidence>
<accession>A0A251U375</accession>